<dbReference type="GO" id="GO:0006508">
    <property type="term" value="P:proteolysis"/>
    <property type="evidence" value="ECO:0007669"/>
    <property type="project" value="UniProtKB-KW"/>
</dbReference>
<keyword evidence="2" id="KW-0378">Hydrolase</keyword>
<dbReference type="GO" id="GO:0008233">
    <property type="term" value="F:peptidase activity"/>
    <property type="evidence" value="ECO:0007669"/>
    <property type="project" value="UniProtKB-KW"/>
</dbReference>
<gene>
    <name evidence="2" type="ORF">HYY65_10725</name>
</gene>
<evidence type="ECO:0000313" key="3">
    <source>
        <dbReference type="Proteomes" id="UP000741360"/>
    </source>
</evidence>
<dbReference type="Pfam" id="PF14343">
    <property type="entry name" value="PrcB_C"/>
    <property type="match status" value="1"/>
</dbReference>
<dbReference type="InterPro" id="IPR025748">
    <property type="entry name" value="PrcB_C_dom"/>
</dbReference>
<accession>A0A932GRB1</accession>
<dbReference type="EMBL" id="JACPSX010000204">
    <property type="protein sequence ID" value="MBI3015510.1"/>
    <property type="molecule type" value="Genomic_DNA"/>
</dbReference>
<proteinExistence type="predicted"/>
<evidence type="ECO:0000313" key="2">
    <source>
        <dbReference type="EMBL" id="MBI3015510.1"/>
    </source>
</evidence>
<name>A0A932GRB1_UNCTE</name>
<sequence>TILSVQEREGVLYVRYRERRPQPGEFVTQAFTTPYHVRVVPRRDAQAVVFEHVYPPTEQ</sequence>
<dbReference type="AlphaFoldDB" id="A0A932GRB1"/>
<protein>
    <submittedName>
        <fullName evidence="2">Protease complex subunit PrcB family protein</fullName>
    </submittedName>
</protein>
<keyword evidence="2" id="KW-0645">Protease</keyword>
<reference evidence="2" key="1">
    <citation type="submission" date="2020-07" db="EMBL/GenBank/DDBJ databases">
        <title>Huge and variable diversity of episymbiotic CPR bacteria and DPANN archaea in groundwater ecosystems.</title>
        <authorList>
            <person name="He C.Y."/>
            <person name="Keren R."/>
            <person name="Whittaker M."/>
            <person name="Farag I.F."/>
            <person name="Doudna J."/>
            <person name="Cate J.H.D."/>
            <person name="Banfield J.F."/>
        </authorList>
    </citation>
    <scope>NUCLEOTIDE SEQUENCE</scope>
    <source>
        <strain evidence="2">NC_groundwater_717_Ag_S-0.2um_59_8</strain>
    </source>
</reference>
<feature type="non-terminal residue" evidence="2">
    <location>
        <position position="1"/>
    </location>
</feature>
<comment type="caution">
    <text evidence="2">The sequence shown here is derived from an EMBL/GenBank/DDBJ whole genome shotgun (WGS) entry which is preliminary data.</text>
</comment>
<evidence type="ECO:0000259" key="1">
    <source>
        <dbReference type="Pfam" id="PF14343"/>
    </source>
</evidence>
<organism evidence="2 3">
    <name type="scientific">Tectimicrobiota bacterium</name>
    <dbReference type="NCBI Taxonomy" id="2528274"/>
    <lineage>
        <taxon>Bacteria</taxon>
        <taxon>Pseudomonadati</taxon>
        <taxon>Nitrospinota/Tectimicrobiota group</taxon>
        <taxon>Candidatus Tectimicrobiota</taxon>
    </lineage>
</organism>
<dbReference type="Proteomes" id="UP000741360">
    <property type="component" value="Unassembled WGS sequence"/>
</dbReference>
<feature type="domain" description="PrcB C-terminal" evidence="1">
    <location>
        <begin position="2"/>
        <end position="40"/>
    </location>
</feature>